<dbReference type="InterPro" id="IPR057499">
    <property type="entry name" value="Kelch_FKB95"/>
</dbReference>
<accession>R0FAU6</accession>
<evidence type="ECO:0000259" key="1">
    <source>
        <dbReference type="Pfam" id="PF00646"/>
    </source>
</evidence>
<proteinExistence type="predicted"/>
<dbReference type="SMART" id="SM00612">
    <property type="entry name" value="Kelch"/>
    <property type="match status" value="2"/>
</dbReference>
<evidence type="ECO:0000259" key="2">
    <source>
        <dbReference type="Pfam" id="PF25210"/>
    </source>
</evidence>
<gene>
    <name evidence="3" type="ORF">CARUB_v10007827mg</name>
</gene>
<dbReference type="Pfam" id="PF00646">
    <property type="entry name" value="F-box"/>
    <property type="match status" value="1"/>
</dbReference>
<feature type="domain" description="FKB95-like N-terminal Kelch" evidence="2">
    <location>
        <begin position="86"/>
        <end position="261"/>
    </location>
</feature>
<name>R0FAU6_9BRAS</name>
<organism evidence="3 4">
    <name type="scientific">Capsella rubella</name>
    <dbReference type="NCBI Taxonomy" id="81985"/>
    <lineage>
        <taxon>Eukaryota</taxon>
        <taxon>Viridiplantae</taxon>
        <taxon>Streptophyta</taxon>
        <taxon>Embryophyta</taxon>
        <taxon>Tracheophyta</taxon>
        <taxon>Spermatophyta</taxon>
        <taxon>Magnoliopsida</taxon>
        <taxon>eudicotyledons</taxon>
        <taxon>Gunneridae</taxon>
        <taxon>Pentapetalae</taxon>
        <taxon>rosids</taxon>
        <taxon>malvids</taxon>
        <taxon>Brassicales</taxon>
        <taxon>Brassicaceae</taxon>
        <taxon>Camelineae</taxon>
        <taxon>Capsella</taxon>
    </lineage>
</organism>
<dbReference type="EMBL" id="KB870811">
    <property type="protein sequence ID" value="EOA19152.1"/>
    <property type="molecule type" value="Genomic_DNA"/>
</dbReference>
<dbReference type="InterPro" id="IPR050354">
    <property type="entry name" value="F-box/kelch-repeat_ARATH"/>
</dbReference>
<feature type="domain" description="F-box" evidence="1">
    <location>
        <begin position="15"/>
        <end position="56"/>
    </location>
</feature>
<reference evidence="4" key="1">
    <citation type="journal article" date="2013" name="Nat. Genet.">
        <title>The Capsella rubella genome and the genomic consequences of rapid mating system evolution.</title>
        <authorList>
            <person name="Slotte T."/>
            <person name="Hazzouri K.M."/>
            <person name="Agren J.A."/>
            <person name="Koenig D."/>
            <person name="Maumus F."/>
            <person name="Guo Y.L."/>
            <person name="Steige K."/>
            <person name="Platts A.E."/>
            <person name="Escobar J.S."/>
            <person name="Newman L.K."/>
            <person name="Wang W."/>
            <person name="Mandakova T."/>
            <person name="Vello E."/>
            <person name="Smith L.M."/>
            <person name="Henz S.R."/>
            <person name="Steffen J."/>
            <person name="Takuno S."/>
            <person name="Brandvain Y."/>
            <person name="Coop G."/>
            <person name="Andolfatto P."/>
            <person name="Hu T.T."/>
            <person name="Blanchette M."/>
            <person name="Clark R.M."/>
            <person name="Quesneville H."/>
            <person name="Nordborg M."/>
            <person name="Gaut B.S."/>
            <person name="Lysak M.A."/>
            <person name="Jenkins J."/>
            <person name="Grimwood J."/>
            <person name="Chapman J."/>
            <person name="Prochnik S."/>
            <person name="Shu S."/>
            <person name="Rokhsar D."/>
            <person name="Schmutz J."/>
            <person name="Weigel D."/>
            <person name="Wright S.I."/>
        </authorList>
    </citation>
    <scope>NUCLEOTIDE SEQUENCE [LARGE SCALE GENOMIC DNA]</scope>
    <source>
        <strain evidence="4">cv. Monte Gargano</strain>
    </source>
</reference>
<dbReference type="AlphaFoldDB" id="R0FAU6"/>
<dbReference type="Pfam" id="PF25210">
    <property type="entry name" value="Kelch_FKB95"/>
    <property type="match status" value="1"/>
</dbReference>
<dbReference type="InterPro" id="IPR015915">
    <property type="entry name" value="Kelch-typ_b-propeller"/>
</dbReference>
<dbReference type="PANTHER" id="PTHR24414:SF184">
    <property type="entry name" value="GALACTOSE OXIDASE_KELCH REPEAT SUPERFAMILY PROTEIN"/>
    <property type="match status" value="1"/>
</dbReference>
<dbReference type="SUPFAM" id="SSF117281">
    <property type="entry name" value="Kelch motif"/>
    <property type="match status" value="1"/>
</dbReference>
<dbReference type="Gene3D" id="2.120.10.80">
    <property type="entry name" value="Kelch-type beta propeller"/>
    <property type="match status" value="1"/>
</dbReference>
<evidence type="ECO:0000313" key="3">
    <source>
        <dbReference type="EMBL" id="EOA19152.1"/>
    </source>
</evidence>
<dbReference type="InterPro" id="IPR001810">
    <property type="entry name" value="F-box_dom"/>
</dbReference>
<dbReference type="eggNOG" id="KOG1072">
    <property type="taxonomic scope" value="Eukaryota"/>
</dbReference>
<sequence>MDREEPSFKRRRMDFLILPNDLVIDCLARISKLYYPVLSLVSKRFSSLIASTELYQTPTLLGRTENCLYVCLRQSLTCSGRTTLGWFTLCHKPNSSKKILVPISNHKSLSWSDGVVVVGPNIYSIGGFKPNSKHPSFNVKVMDCHSHTWREAPTMKVARVFQSTCALDGKIYVAGGQKNLDPTKWMEVFDTKTQTWEFMHIPSEEICIGNGYESIGYEGTIYVRSRDKNVTHKLHNGRWIEADLEMNDGWGSSSAYCVIEDKWTTLIGMRTWPKVSLTSAKLVGYGGNMVVLWKNVKYVGYHKETTIWCGEIAIEKREDGEIQGTPKWFDIVYTMNVNEIRLEHALVTHEI</sequence>
<dbReference type="PANTHER" id="PTHR24414">
    <property type="entry name" value="F-BOX/KELCH-REPEAT PROTEIN SKIP4"/>
    <property type="match status" value="1"/>
</dbReference>
<dbReference type="Proteomes" id="UP000029121">
    <property type="component" value="Unassembled WGS sequence"/>
</dbReference>
<evidence type="ECO:0000313" key="4">
    <source>
        <dbReference type="Proteomes" id="UP000029121"/>
    </source>
</evidence>
<protein>
    <submittedName>
        <fullName evidence="3">Uncharacterized protein</fullName>
    </submittedName>
</protein>
<keyword evidence="4" id="KW-1185">Reference proteome</keyword>
<dbReference type="InterPro" id="IPR006652">
    <property type="entry name" value="Kelch_1"/>
</dbReference>
<dbReference type="CDD" id="cd22152">
    <property type="entry name" value="F-box_AtAFR-like"/>
    <property type="match status" value="1"/>
</dbReference>